<evidence type="ECO:0000313" key="1">
    <source>
        <dbReference type="EMBL" id="RXG24269.1"/>
    </source>
</evidence>
<dbReference type="Proteomes" id="UP000289238">
    <property type="component" value="Unassembled WGS sequence"/>
</dbReference>
<comment type="caution">
    <text evidence="1">The sequence shown here is derived from an EMBL/GenBank/DDBJ whole genome shotgun (WGS) entry which is preliminary data.</text>
</comment>
<dbReference type="RefSeq" id="WP_128756020.1">
    <property type="nucleotide sequence ID" value="NZ_QOVM01000001.1"/>
</dbReference>
<evidence type="ECO:0000313" key="2">
    <source>
        <dbReference type="Proteomes" id="UP000289238"/>
    </source>
</evidence>
<gene>
    <name evidence="1" type="ORF">DSM00_54</name>
</gene>
<proteinExistence type="predicted"/>
<dbReference type="EMBL" id="QOVM01000001">
    <property type="protein sequence ID" value="RXG24269.1"/>
    <property type="molecule type" value="Genomic_DNA"/>
</dbReference>
<keyword evidence="2" id="KW-1185">Reference proteome</keyword>
<sequence>MKNINIIYRNHSGISFYWKSANDDMLKAQVVFRDTGFYFTVDQLKTFAFQTQVAKTQYTCNDCPNPQDCRSLLLKTPSDCIDLAVSKQELDDMQDLLDQTIIRMEAQSYMRTALN</sequence>
<reference evidence="1 2" key="1">
    <citation type="submission" date="2018-07" db="EMBL/GenBank/DDBJ databases">
        <title>Leeuwenhoekiella genomics.</title>
        <authorList>
            <person name="Tahon G."/>
            <person name="Willems A."/>
        </authorList>
    </citation>
    <scope>NUCLEOTIDE SEQUENCE [LARGE SCALE GENOMIC DNA]</scope>
    <source>
        <strain evidence="1 2">LMG 22550</strain>
    </source>
</reference>
<accession>A0A4Q0PDX1</accession>
<dbReference type="OrthoDB" id="1354274at2"/>
<protein>
    <submittedName>
        <fullName evidence="1">Uncharacterized protein</fullName>
    </submittedName>
</protein>
<dbReference type="AlphaFoldDB" id="A0A4Q0PDX1"/>
<name>A0A4Q0PDX1_9FLAO</name>
<organism evidence="1 2">
    <name type="scientific">Leeuwenhoekiella aequorea</name>
    <dbReference type="NCBI Taxonomy" id="283736"/>
    <lineage>
        <taxon>Bacteria</taxon>
        <taxon>Pseudomonadati</taxon>
        <taxon>Bacteroidota</taxon>
        <taxon>Flavobacteriia</taxon>
        <taxon>Flavobacteriales</taxon>
        <taxon>Flavobacteriaceae</taxon>
        <taxon>Leeuwenhoekiella</taxon>
    </lineage>
</organism>